<dbReference type="Proteomes" id="UP000694660">
    <property type="component" value="Unassembled WGS sequence"/>
</dbReference>
<organism evidence="3 4">
    <name type="scientific">Denitromonas iodatirespirans</name>
    <dbReference type="NCBI Taxonomy" id="2795389"/>
    <lineage>
        <taxon>Bacteria</taxon>
        <taxon>Pseudomonadati</taxon>
        <taxon>Pseudomonadota</taxon>
        <taxon>Betaproteobacteria</taxon>
        <taxon>Rhodocyclales</taxon>
        <taxon>Zoogloeaceae</taxon>
        <taxon>Denitromonas</taxon>
    </lineage>
</organism>
<name>A0A944DDY3_DENI1</name>
<evidence type="ECO:0000259" key="2">
    <source>
        <dbReference type="Pfam" id="PF00892"/>
    </source>
</evidence>
<reference evidence="4" key="1">
    <citation type="journal article" date="2022" name="ISME J.">
        <title>Genetic and phylogenetic analysis of dissimilatory iodate-reducing bacteria identifies potential niches across the world's oceans.</title>
        <authorList>
            <person name="Reyes-Umana V."/>
            <person name="Henning Z."/>
            <person name="Lee K."/>
            <person name="Barnum T.P."/>
            <person name="Coates J.D."/>
        </authorList>
    </citation>
    <scope>NUCLEOTIDE SEQUENCE [LARGE SCALE GENOMIC DNA]</scope>
    <source>
        <strain evidence="4">IR12</strain>
    </source>
</reference>
<feature type="transmembrane region" description="Helical" evidence="1">
    <location>
        <begin position="176"/>
        <end position="192"/>
    </location>
</feature>
<dbReference type="Pfam" id="PF00892">
    <property type="entry name" value="EamA"/>
    <property type="match status" value="1"/>
</dbReference>
<protein>
    <submittedName>
        <fullName evidence="3">EamA family transporter</fullName>
    </submittedName>
</protein>
<feature type="transmembrane region" description="Helical" evidence="1">
    <location>
        <begin position="115"/>
        <end position="138"/>
    </location>
</feature>
<dbReference type="RefSeq" id="WP_214363662.1">
    <property type="nucleotide sequence ID" value="NZ_JAEKFT010000036.1"/>
</dbReference>
<sequence length="283" mass="29378">MPFDALLLVVAGALLHAVWNLSAKQAGGGTAFIWAFNAVSVAVTAPLAVVSWQPVSLLGWAAIGASALIHIGYNLALLRGYRDSEFSVVYPTARGTGPLFAVLGALLLFGERPSALGALGIASIVLGLFLLGGGRAVLARGQAAAVGVRWGALTGVFIAGYTLTDAWAVTHIGVPVALYYCLGLLARTLMLAPGVLRAPSALRACWRDSRRHVLVIGVCSPLAYLLVLQAMTMAPLSYVAPLREMSMLIGVVIGARVLREALTPTRLLGAVLMLAGVSLLAMA</sequence>
<gene>
    <name evidence="3" type="ORF">I8J34_21335</name>
</gene>
<proteinExistence type="predicted"/>
<feature type="transmembrane region" description="Helical" evidence="1">
    <location>
        <begin position="57"/>
        <end position="76"/>
    </location>
</feature>
<feature type="transmembrane region" description="Helical" evidence="1">
    <location>
        <begin position="88"/>
        <end position="109"/>
    </location>
</feature>
<keyword evidence="1" id="KW-0472">Membrane</keyword>
<dbReference type="AlphaFoldDB" id="A0A944DDY3"/>
<evidence type="ECO:0000313" key="3">
    <source>
        <dbReference type="EMBL" id="MBT0963732.1"/>
    </source>
</evidence>
<feature type="transmembrane region" description="Helical" evidence="1">
    <location>
        <begin position="150"/>
        <end position="170"/>
    </location>
</feature>
<feature type="transmembrane region" description="Helical" evidence="1">
    <location>
        <begin position="213"/>
        <end position="232"/>
    </location>
</feature>
<keyword evidence="1" id="KW-1133">Transmembrane helix</keyword>
<keyword evidence="1" id="KW-0812">Transmembrane</keyword>
<dbReference type="EMBL" id="JAEKFT010000036">
    <property type="protein sequence ID" value="MBT0963732.1"/>
    <property type="molecule type" value="Genomic_DNA"/>
</dbReference>
<evidence type="ECO:0000256" key="1">
    <source>
        <dbReference type="SAM" id="Phobius"/>
    </source>
</evidence>
<feature type="transmembrane region" description="Helical" evidence="1">
    <location>
        <begin position="265"/>
        <end position="282"/>
    </location>
</feature>
<dbReference type="InterPro" id="IPR037185">
    <property type="entry name" value="EmrE-like"/>
</dbReference>
<keyword evidence="4" id="KW-1185">Reference proteome</keyword>
<accession>A0A944DDY3</accession>
<feature type="domain" description="EamA" evidence="2">
    <location>
        <begin position="147"/>
        <end position="281"/>
    </location>
</feature>
<dbReference type="GO" id="GO:0016020">
    <property type="term" value="C:membrane"/>
    <property type="evidence" value="ECO:0007669"/>
    <property type="project" value="InterPro"/>
</dbReference>
<dbReference type="InterPro" id="IPR000620">
    <property type="entry name" value="EamA_dom"/>
</dbReference>
<evidence type="ECO:0000313" key="4">
    <source>
        <dbReference type="Proteomes" id="UP000694660"/>
    </source>
</evidence>
<dbReference type="Gene3D" id="1.10.3730.20">
    <property type="match status" value="2"/>
</dbReference>
<comment type="caution">
    <text evidence="3">The sequence shown here is derived from an EMBL/GenBank/DDBJ whole genome shotgun (WGS) entry which is preliminary data.</text>
</comment>
<dbReference type="SUPFAM" id="SSF103481">
    <property type="entry name" value="Multidrug resistance efflux transporter EmrE"/>
    <property type="match status" value="2"/>
</dbReference>